<gene>
    <name evidence="2" type="ORF">TWF481_006437</name>
</gene>
<evidence type="ECO:0000313" key="2">
    <source>
        <dbReference type="EMBL" id="KAK6508017.1"/>
    </source>
</evidence>
<name>A0AAV9WGS2_9PEZI</name>
<feature type="signal peptide" evidence="1">
    <location>
        <begin position="1"/>
        <end position="20"/>
    </location>
</feature>
<keyword evidence="1" id="KW-0732">Signal</keyword>
<protein>
    <recommendedName>
        <fullName evidence="4">SCP domain-containing protein</fullName>
    </recommendedName>
</protein>
<evidence type="ECO:0000256" key="1">
    <source>
        <dbReference type="SAM" id="SignalP"/>
    </source>
</evidence>
<keyword evidence="3" id="KW-1185">Reference proteome</keyword>
<comment type="caution">
    <text evidence="2">The sequence shown here is derived from an EMBL/GenBank/DDBJ whole genome shotgun (WGS) entry which is preliminary data.</text>
</comment>
<dbReference type="AlphaFoldDB" id="A0AAV9WGS2"/>
<dbReference type="Proteomes" id="UP001370758">
    <property type="component" value="Unassembled WGS sequence"/>
</dbReference>
<feature type="chain" id="PRO_5043990263" description="SCP domain-containing protein" evidence="1">
    <location>
        <begin position="21"/>
        <end position="201"/>
    </location>
</feature>
<accession>A0AAV9WGS2</accession>
<reference evidence="2 3" key="1">
    <citation type="submission" date="2023-08" db="EMBL/GenBank/DDBJ databases">
        <authorList>
            <person name="Palmer J.M."/>
        </authorList>
    </citation>
    <scope>NUCLEOTIDE SEQUENCE [LARGE SCALE GENOMIC DNA]</scope>
    <source>
        <strain evidence="2 3">TWF481</strain>
    </source>
</reference>
<evidence type="ECO:0000313" key="3">
    <source>
        <dbReference type="Proteomes" id="UP001370758"/>
    </source>
</evidence>
<evidence type="ECO:0008006" key="4">
    <source>
        <dbReference type="Google" id="ProtNLM"/>
    </source>
</evidence>
<sequence>MKIPPVLSLAIASIATTASAIQHISNPNPELMPRASANGSTSISRSRAWKWSDLENLGRRQLYWINKTVNPEFSPAVARDLAQNVRSASSDQLCSTKEDGKCIIGGCDVETGLGLYLCNYRPQGVDVTCEVFGTIAEEIVDHWEGRQKGGKKDGEEMLVTDFTDPLVQAYSYWSEDASWVVMYTMPCLQTVDFGGADDDIY</sequence>
<dbReference type="EMBL" id="JAVHJL010000003">
    <property type="protein sequence ID" value="KAK6508017.1"/>
    <property type="molecule type" value="Genomic_DNA"/>
</dbReference>
<organism evidence="2 3">
    <name type="scientific">Arthrobotrys musiformis</name>
    <dbReference type="NCBI Taxonomy" id="47236"/>
    <lineage>
        <taxon>Eukaryota</taxon>
        <taxon>Fungi</taxon>
        <taxon>Dikarya</taxon>
        <taxon>Ascomycota</taxon>
        <taxon>Pezizomycotina</taxon>
        <taxon>Orbiliomycetes</taxon>
        <taxon>Orbiliales</taxon>
        <taxon>Orbiliaceae</taxon>
        <taxon>Arthrobotrys</taxon>
    </lineage>
</organism>
<proteinExistence type="predicted"/>